<comment type="caution">
    <text evidence="7">The sequence shown here is derived from an EMBL/GenBank/DDBJ whole genome shotgun (WGS) entry which is preliminary data.</text>
</comment>
<dbReference type="GO" id="GO:0004984">
    <property type="term" value="F:olfactory receptor activity"/>
    <property type="evidence" value="ECO:0007669"/>
    <property type="project" value="TreeGrafter"/>
</dbReference>
<feature type="transmembrane region" description="Helical" evidence="5">
    <location>
        <begin position="107"/>
        <end position="126"/>
    </location>
</feature>
<dbReference type="Proteomes" id="UP000727407">
    <property type="component" value="Unassembled WGS sequence"/>
</dbReference>
<evidence type="ECO:0000259" key="6">
    <source>
        <dbReference type="PROSITE" id="PS50262"/>
    </source>
</evidence>
<comment type="subcellular location">
    <subcellularLocation>
        <location evidence="1">Membrane</location>
    </subcellularLocation>
</comment>
<dbReference type="InterPro" id="IPR000276">
    <property type="entry name" value="GPCR_Rhodpsn"/>
</dbReference>
<keyword evidence="2 5" id="KW-0812">Transmembrane</keyword>
<evidence type="ECO:0000313" key="7">
    <source>
        <dbReference type="EMBL" id="KAF5894052.1"/>
    </source>
</evidence>
<feature type="transmembrane region" description="Helical" evidence="5">
    <location>
        <begin position="187"/>
        <end position="211"/>
    </location>
</feature>
<dbReference type="PANTHER" id="PTHR26451">
    <property type="entry name" value="G_PROTEIN_RECEP_F1_2 DOMAIN-CONTAINING PROTEIN"/>
    <property type="match status" value="1"/>
</dbReference>
<sequence>MEALLQGRTERLFMAAEDFALSLLCTFVDWYNSSGQAERLGRQFAQTNTSRTAMELFVQEWHIFLPPQQMRVIQLCPILGFLAVFLTTPILLARILIRAHLRQQTRYLLLANALFSDLLFVALYMLTTCLNTAAVLMSDVACAAMLFLMGIFYSGGLFSATAIVLDTSLAILAPLRYATLWPISRTYAAVFTIWLVSILFPAASVGLFLWYHRMSPCTQHICSLPLVLVLTVSHSKPLQVCMLLTVTAVLITLLLVVAGYVILYCHTSKSGVWRGERSSRAKGTFLVHYLHLFLSVCPMLLLIIELLFYSYSSELHPSAGLWVSLVLCNILLVLPKALAPYLYGLRYRDLRGALLDFFRLNRPTAITPVCT</sequence>
<dbReference type="CDD" id="cd00637">
    <property type="entry name" value="7tm_classA_rhodopsin-like"/>
    <property type="match status" value="1"/>
</dbReference>
<gene>
    <name evidence="7" type="primary">gpr148</name>
    <name evidence="7" type="ORF">DAT39_016247</name>
</gene>
<dbReference type="PANTHER" id="PTHR26451:SF928">
    <property type="entry name" value="G-PROTEIN COUPLED RECEPTOR 148-RELATED"/>
    <property type="match status" value="1"/>
</dbReference>
<dbReference type="AlphaFoldDB" id="A0A8J4UFP1"/>
<evidence type="ECO:0000256" key="5">
    <source>
        <dbReference type="SAM" id="Phobius"/>
    </source>
</evidence>
<name>A0A8J4UFP1_CLAMG</name>
<feature type="transmembrane region" description="Helical" evidence="5">
    <location>
        <begin position="321"/>
        <end position="343"/>
    </location>
</feature>
<dbReference type="OrthoDB" id="8856247at2759"/>
<feature type="transmembrane region" description="Helical" evidence="5">
    <location>
        <begin position="286"/>
        <end position="309"/>
    </location>
</feature>
<dbReference type="InterPro" id="IPR052921">
    <property type="entry name" value="GPCR1_Superfamily_Member"/>
</dbReference>
<keyword evidence="8" id="KW-1185">Reference proteome</keyword>
<organism evidence="7 8">
    <name type="scientific">Clarias magur</name>
    <name type="common">Asian catfish</name>
    <name type="synonym">Macropteronotus magur</name>
    <dbReference type="NCBI Taxonomy" id="1594786"/>
    <lineage>
        <taxon>Eukaryota</taxon>
        <taxon>Metazoa</taxon>
        <taxon>Chordata</taxon>
        <taxon>Craniata</taxon>
        <taxon>Vertebrata</taxon>
        <taxon>Euteleostomi</taxon>
        <taxon>Actinopterygii</taxon>
        <taxon>Neopterygii</taxon>
        <taxon>Teleostei</taxon>
        <taxon>Ostariophysi</taxon>
        <taxon>Siluriformes</taxon>
        <taxon>Clariidae</taxon>
        <taxon>Clarias</taxon>
    </lineage>
</organism>
<evidence type="ECO:0000256" key="2">
    <source>
        <dbReference type="ARBA" id="ARBA00022692"/>
    </source>
</evidence>
<dbReference type="PROSITE" id="PS50262">
    <property type="entry name" value="G_PROTEIN_RECEP_F1_2"/>
    <property type="match status" value="1"/>
</dbReference>
<dbReference type="Pfam" id="PF00001">
    <property type="entry name" value="7tm_1"/>
    <property type="match status" value="1"/>
</dbReference>
<proteinExistence type="predicted"/>
<evidence type="ECO:0000313" key="8">
    <source>
        <dbReference type="Proteomes" id="UP000727407"/>
    </source>
</evidence>
<dbReference type="GO" id="GO:0005549">
    <property type="term" value="F:odorant binding"/>
    <property type="evidence" value="ECO:0007669"/>
    <property type="project" value="TreeGrafter"/>
</dbReference>
<feature type="transmembrane region" description="Helical" evidence="5">
    <location>
        <begin position="242"/>
        <end position="265"/>
    </location>
</feature>
<dbReference type="GO" id="GO:0004930">
    <property type="term" value="F:G protein-coupled receptor activity"/>
    <property type="evidence" value="ECO:0007669"/>
    <property type="project" value="InterPro"/>
</dbReference>
<feature type="transmembrane region" description="Helical" evidence="5">
    <location>
        <begin position="146"/>
        <end position="175"/>
    </location>
</feature>
<accession>A0A8J4UFP1</accession>
<keyword evidence="4 5" id="KW-0472">Membrane</keyword>
<dbReference type="InterPro" id="IPR017452">
    <property type="entry name" value="GPCR_Rhodpsn_7TM"/>
</dbReference>
<dbReference type="SUPFAM" id="SSF81321">
    <property type="entry name" value="Family A G protein-coupled receptor-like"/>
    <property type="match status" value="1"/>
</dbReference>
<protein>
    <submittedName>
        <fullName evidence="7">G-protein coupled receptor</fullName>
    </submittedName>
</protein>
<reference evidence="7" key="1">
    <citation type="submission" date="2020-07" db="EMBL/GenBank/DDBJ databases">
        <title>Clarias magur genome sequencing, assembly and annotation.</title>
        <authorList>
            <person name="Kushwaha B."/>
            <person name="Kumar R."/>
            <person name="Das P."/>
            <person name="Joshi C.G."/>
            <person name="Kumar D."/>
            <person name="Nagpure N.S."/>
            <person name="Pandey M."/>
            <person name="Agarwal S."/>
            <person name="Srivastava S."/>
            <person name="Singh M."/>
            <person name="Sahoo L."/>
            <person name="Jayasankar P."/>
            <person name="Meher P.K."/>
            <person name="Koringa P.G."/>
            <person name="Iquebal M.A."/>
            <person name="Das S.P."/>
            <person name="Bit A."/>
            <person name="Patnaik S."/>
            <person name="Patel N."/>
            <person name="Shah T.M."/>
            <person name="Hinsu A."/>
            <person name="Jena J.K."/>
        </authorList>
    </citation>
    <scope>NUCLEOTIDE SEQUENCE</scope>
    <source>
        <strain evidence="7">CIFAMagur01</strain>
        <tissue evidence="7">Testis</tissue>
    </source>
</reference>
<keyword evidence="3 5" id="KW-1133">Transmembrane helix</keyword>
<dbReference type="EMBL" id="QNUK01000396">
    <property type="protein sequence ID" value="KAF5894052.1"/>
    <property type="molecule type" value="Genomic_DNA"/>
</dbReference>
<dbReference type="Gene3D" id="1.20.1070.10">
    <property type="entry name" value="Rhodopsin 7-helix transmembrane proteins"/>
    <property type="match status" value="1"/>
</dbReference>
<evidence type="ECO:0000256" key="1">
    <source>
        <dbReference type="ARBA" id="ARBA00004370"/>
    </source>
</evidence>
<evidence type="ECO:0000256" key="4">
    <source>
        <dbReference type="ARBA" id="ARBA00023136"/>
    </source>
</evidence>
<keyword evidence="7" id="KW-0675">Receptor</keyword>
<feature type="domain" description="G-protein coupled receptors family 1 profile" evidence="6">
    <location>
        <begin position="88"/>
        <end position="343"/>
    </location>
</feature>
<feature type="transmembrane region" description="Helical" evidence="5">
    <location>
        <begin position="72"/>
        <end position="95"/>
    </location>
</feature>
<dbReference type="GO" id="GO:0016020">
    <property type="term" value="C:membrane"/>
    <property type="evidence" value="ECO:0007669"/>
    <property type="project" value="UniProtKB-SubCell"/>
</dbReference>
<evidence type="ECO:0000256" key="3">
    <source>
        <dbReference type="ARBA" id="ARBA00022989"/>
    </source>
</evidence>